<dbReference type="AlphaFoldDB" id="A0A8J5XJ09"/>
<dbReference type="OrthoDB" id="19830at2759"/>
<comment type="caution">
    <text evidence="1">The sequence shown here is derived from an EMBL/GenBank/DDBJ whole genome shotgun (WGS) entry which is preliminary data.</text>
</comment>
<gene>
    <name evidence="1" type="ORF">KFE25_013626</name>
</gene>
<dbReference type="Proteomes" id="UP000751190">
    <property type="component" value="Unassembled WGS sequence"/>
</dbReference>
<keyword evidence="2" id="KW-1185">Reference proteome</keyword>
<accession>A0A8J5XJ09</accession>
<organism evidence="1 2">
    <name type="scientific">Diacronema lutheri</name>
    <name type="common">Unicellular marine alga</name>
    <name type="synonym">Monochrysis lutheri</name>
    <dbReference type="NCBI Taxonomy" id="2081491"/>
    <lineage>
        <taxon>Eukaryota</taxon>
        <taxon>Haptista</taxon>
        <taxon>Haptophyta</taxon>
        <taxon>Pavlovophyceae</taxon>
        <taxon>Pavlovales</taxon>
        <taxon>Pavlovaceae</taxon>
        <taxon>Diacronema</taxon>
    </lineage>
</organism>
<dbReference type="InterPro" id="IPR019320">
    <property type="entry name" value="BORCS8"/>
</dbReference>
<reference evidence="1" key="1">
    <citation type="submission" date="2021-05" db="EMBL/GenBank/DDBJ databases">
        <title>The genome of the haptophyte Pavlova lutheri (Diacronema luteri, Pavlovales) - a model for lipid biosynthesis in eukaryotic algae.</title>
        <authorList>
            <person name="Hulatt C.J."/>
            <person name="Posewitz M.C."/>
        </authorList>
    </citation>
    <scope>NUCLEOTIDE SEQUENCE</scope>
    <source>
        <strain evidence="1">NIVA-4/92</strain>
    </source>
</reference>
<sequence length="112" mass="11830">MAANAQARARIDKAAQLASECAHALVNEPSLGAYYVMEHVERSVPIFVECKRRLADSRAALAGASADASFDRDAVQMAGASTVSISLAEIRAEIARHAPPAESPEAVRQGLQ</sequence>
<proteinExistence type="predicted"/>
<evidence type="ECO:0000313" key="2">
    <source>
        <dbReference type="Proteomes" id="UP000751190"/>
    </source>
</evidence>
<protein>
    <submittedName>
        <fullName evidence="1">Uncharacterized protein</fullName>
    </submittedName>
</protein>
<name>A0A8J5XJ09_DIALT</name>
<dbReference type="EMBL" id="JAGTXO010000004">
    <property type="protein sequence ID" value="KAG8468543.1"/>
    <property type="molecule type" value="Genomic_DNA"/>
</dbReference>
<dbReference type="Pfam" id="PF10167">
    <property type="entry name" value="BORCS8"/>
    <property type="match status" value="1"/>
</dbReference>
<evidence type="ECO:0000313" key="1">
    <source>
        <dbReference type="EMBL" id="KAG8468543.1"/>
    </source>
</evidence>